<dbReference type="InterPro" id="IPR025857">
    <property type="entry name" value="MacB_PCD"/>
</dbReference>
<feature type="domain" description="MacB-like periplasmic core" evidence="9">
    <location>
        <begin position="32"/>
        <end position="219"/>
    </location>
</feature>
<evidence type="ECO:0000256" key="5">
    <source>
        <dbReference type="ARBA" id="ARBA00022989"/>
    </source>
</evidence>
<dbReference type="InterPro" id="IPR051447">
    <property type="entry name" value="Lipoprotein-release_system"/>
</dbReference>
<feature type="transmembrane region" description="Helical" evidence="7">
    <location>
        <begin position="371"/>
        <end position="400"/>
    </location>
</feature>
<keyword evidence="11" id="KW-1185">Reference proteome</keyword>
<evidence type="ECO:0000313" key="11">
    <source>
        <dbReference type="Proteomes" id="UP001152599"/>
    </source>
</evidence>
<evidence type="ECO:0000259" key="8">
    <source>
        <dbReference type="Pfam" id="PF02687"/>
    </source>
</evidence>
<comment type="similarity">
    <text evidence="2">Belongs to the ABC-4 integral membrane protein family. LolC/E subfamily.</text>
</comment>
<dbReference type="Pfam" id="PF12704">
    <property type="entry name" value="MacB_PCD"/>
    <property type="match status" value="1"/>
</dbReference>
<feature type="transmembrane region" description="Helical" evidence="7">
    <location>
        <begin position="25"/>
        <end position="48"/>
    </location>
</feature>
<keyword evidence="5 7" id="KW-1133">Transmembrane helix</keyword>
<keyword evidence="4 7" id="KW-0812">Transmembrane</keyword>
<feature type="transmembrane region" description="Helical" evidence="7">
    <location>
        <begin position="324"/>
        <end position="351"/>
    </location>
</feature>
<organism evidence="10 11">
    <name type="scientific">Profundicola chukchiensis</name>
    <dbReference type="NCBI Taxonomy" id="2961959"/>
    <lineage>
        <taxon>Bacteria</taxon>
        <taxon>Pseudomonadati</taxon>
        <taxon>Bacteroidota</taxon>
        <taxon>Flavobacteriia</taxon>
        <taxon>Flavobacteriales</taxon>
        <taxon>Weeksellaceae</taxon>
        <taxon>Profundicola</taxon>
    </lineage>
</organism>
<dbReference type="RefSeq" id="WP_304419883.1">
    <property type="nucleotide sequence ID" value="NZ_JANCMU010000001.1"/>
</dbReference>
<evidence type="ECO:0000256" key="2">
    <source>
        <dbReference type="ARBA" id="ARBA00005236"/>
    </source>
</evidence>
<dbReference type="GO" id="GO:0098797">
    <property type="term" value="C:plasma membrane protein complex"/>
    <property type="evidence" value="ECO:0007669"/>
    <property type="project" value="TreeGrafter"/>
</dbReference>
<keyword evidence="6 7" id="KW-0472">Membrane</keyword>
<accession>A0A9X4RU03</accession>
<dbReference type="Pfam" id="PF02687">
    <property type="entry name" value="FtsX"/>
    <property type="match status" value="1"/>
</dbReference>
<feature type="domain" description="ABC3 transporter permease C-terminal" evidence="8">
    <location>
        <begin position="280"/>
        <end position="405"/>
    </location>
</feature>
<evidence type="ECO:0000256" key="4">
    <source>
        <dbReference type="ARBA" id="ARBA00022692"/>
    </source>
</evidence>
<evidence type="ECO:0000256" key="7">
    <source>
        <dbReference type="SAM" id="Phobius"/>
    </source>
</evidence>
<dbReference type="Proteomes" id="UP001152599">
    <property type="component" value="Unassembled WGS sequence"/>
</dbReference>
<dbReference type="PANTHER" id="PTHR30489">
    <property type="entry name" value="LIPOPROTEIN-RELEASING SYSTEM TRANSMEMBRANE PROTEIN LOLE"/>
    <property type="match status" value="1"/>
</dbReference>
<comment type="caution">
    <text evidence="10">The sequence shown here is derived from an EMBL/GenBank/DDBJ whole genome shotgun (WGS) entry which is preliminary data.</text>
</comment>
<reference evidence="10" key="1">
    <citation type="submission" date="2022-07" db="EMBL/GenBank/DDBJ databases">
        <title>Description and genome-wide analysis of Profundicola chukchiensis gen. nov., sp. nov., marine bacteria isolated from bottom sediments of the Chukchi Sea.</title>
        <authorList>
            <person name="Romanenko L."/>
            <person name="Otstavnykh N."/>
            <person name="Kurilenko V."/>
            <person name="Eremeev V."/>
            <person name="Velansky P."/>
            <person name="Mikhailov V."/>
            <person name="Isaeva M."/>
        </authorList>
    </citation>
    <scope>NUCLEOTIDE SEQUENCE</scope>
    <source>
        <strain evidence="10">KMM 9713</strain>
    </source>
</reference>
<protein>
    <submittedName>
        <fullName evidence="10">ABC transporter permease</fullName>
    </submittedName>
</protein>
<evidence type="ECO:0000313" key="10">
    <source>
        <dbReference type="EMBL" id="MDG4945181.1"/>
    </source>
</evidence>
<proteinExistence type="inferred from homology"/>
<comment type="subcellular location">
    <subcellularLocation>
        <location evidence="1">Cell membrane</location>
        <topology evidence="1">Multi-pass membrane protein</topology>
    </subcellularLocation>
</comment>
<gene>
    <name evidence="10" type="ORF">NMK71_02040</name>
</gene>
<evidence type="ECO:0000256" key="3">
    <source>
        <dbReference type="ARBA" id="ARBA00022475"/>
    </source>
</evidence>
<evidence type="ECO:0000256" key="6">
    <source>
        <dbReference type="ARBA" id="ARBA00023136"/>
    </source>
</evidence>
<dbReference type="GO" id="GO:0044874">
    <property type="term" value="P:lipoprotein localization to outer membrane"/>
    <property type="evidence" value="ECO:0007669"/>
    <property type="project" value="TreeGrafter"/>
</dbReference>
<name>A0A9X4RU03_9FLAO</name>
<dbReference type="PANTHER" id="PTHR30489:SF0">
    <property type="entry name" value="LIPOPROTEIN-RELEASING SYSTEM TRANSMEMBRANE PROTEIN LOLE"/>
    <property type="match status" value="1"/>
</dbReference>
<evidence type="ECO:0000259" key="9">
    <source>
        <dbReference type="Pfam" id="PF12704"/>
    </source>
</evidence>
<keyword evidence="3" id="KW-1003">Cell membrane</keyword>
<evidence type="ECO:0000256" key="1">
    <source>
        <dbReference type="ARBA" id="ARBA00004651"/>
    </source>
</evidence>
<dbReference type="InterPro" id="IPR003838">
    <property type="entry name" value="ABC3_permease_C"/>
</dbReference>
<dbReference type="AlphaFoldDB" id="A0A9X4RU03"/>
<sequence>MSFSWYFSKKIGLGKASKNQLSRTIIRIGQVAVAIGIIVALVTLSTGIGARKEIKQKLADFNGHITIRPYSSNLSYNSDSINLPKEYYPNFPLEEIEHIQAIATKSGIIRTEDAFDGVLFKGVDSNYDTERFDKFLSKGKFPDFKSDQTSDEVVVSQKIANNFYLDIDSTFVMVFVDEHQFNSKPVYRKFKIAGIYTTDISQFDDLYILGDIRQVQKLNQWGDQQVGGFELFAKDIEADFNVLKGSVNDIIGYDLVAESATDIFADIEDWINIFDMNIFVILFLMLIVVIINMVMILLILILERTHAIGILKTLGANNWQVQKIFVNYAVFIMLPGMLAGNIIAIGLLLAQQHWGIIQLPPENYYIDKAPVFLSWGMVFWVNVCSILISAVVLLIPSLLIQRISPTRALKIG</sequence>
<dbReference type="EMBL" id="JANCMU010000001">
    <property type="protein sequence ID" value="MDG4945181.1"/>
    <property type="molecule type" value="Genomic_DNA"/>
</dbReference>
<feature type="transmembrane region" description="Helical" evidence="7">
    <location>
        <begin position="278"/>
        <end position="303"/>
    </location>
</feature>